<protein>
    <recommendedName>
        <fullName evidence="6">Cysteine-rich domain-containing protein</fullName>
    </recommendedName>
</protein>
<keyword evidence="4" id="KW-0408">Iron</keyword>
<dbReference type="AlphaFoldDB" id="X1T8H0"/>
<feature type="domain" description="Cysteine-rich" evidence="6">
    <location>
        <begin position="327"/>
        <end position="399"/>
    </location>
</feature>
<evidence type="ECO:0000256" key="1">
    <source>
        <dbReference type="ARBA" id="ARBA00022485"/>
    </source>
</evidence>
<keyword evidence="2" id="KW-0479">Metal-binding</keyword>
<evidence type="ECO:0000256" key="4">
    <source>
        <dbReference type="ARBA" id="ARBA00023004"/>
    </source>
</evidence>
<evidence type="ECO:0000256" key="3">
    <source>
        <dbReference type="ARBA" id="ARBA00023002"/>
    </source>
</evidence>
<dbReference type="InterPro" id="IPR004017">
    <property type="entry name" value="Cys_rich_dom"/>
</dbReference>
<evidence type="ECO:0000256" key="5">
    <source>
        <dbReference type="ARBA" id="ARBA00023014"/>
    </source>
</evidence>
<dbReference type="InterPro" id="IPR051460">
    <property type="entry name" value="HdrC_iron-sulfur_subunit"/>
</dbReference>
<dbReference type="PANTHER" id="PTHR43255:SF1">
    <property type="entry name" value="IRON-SULFUR-BINDING OXIDOREDUCTASE FADF-RELATED"/>
    <property type="match status" value="1"/>
</dbReference>
<feature type="non-terminal residue" evidence="7">
    <location>
        <position position="1"/>
    </location>
</feature>
<sequence length="421" mass="47080">TLGHNLDDYKYEARHCTSCAGCKWVDMNYISGMDFSWKCPSWHQGVFDAYGAAGKVKIIWDLLARDLDWASPKLLDVAYMCTLCGACDSGCKRNLDLEILMLLTSWRARLVENGVGPMPQHKAVTSKIEQSRNIYGSDQKKRLDWMPGDVSPAKQADMLYWVGCRASFVDTEIAQATAKILKAANKEFMVLKEEPCCGNLVYTTGQMDKAKEIAQENMKLIIESGAKTVVFSCAECYRMVKVDYPKLLGISTSDLGFEVKHVTELVDDWVKDSSLKLGTKVDMKVTYHDSCGLGRLSEPWYHWEGERGDWGLLIPPRDIRRGMNGVYEPPRDILKAIPGLEFMEMLRPRDQAYCCGAGGGAREAFPDFALRSASERLREATHIGAEAIVSACPLCKENFKDASKDGLKVYDITELIAMAVK</sequence>
<dbReference type="GO" id="GO:0046872">
    <property type="term" value="F:metal ion binding"/>
    <property type="evidence" value="ECO:0007669"/>
    <property type="project" value="UniProtKB-KW"/>
</dbReference>
<evidence type="ECO:0000256" key="2">
    <source>
        <dbReference type="ARBA" id="ARBA00022723"/>
    </source>
</evidence>
<evidence type="ECO:0000313" key="7">
    <source>
        <dbReference type="EMBL" id="GAI87676.1"/>
    </source>
</evidence>
<proteinExistence type="predicted"/>
<accession>X1T8H0</accession>
<organism evidence="7">
    <name type="scientific">marine sediment metagenome</name>
    <dbReference type="NCBI Taxonomy" id="412755"/>
    <lineage>
        <taxon>unclassified sequences</taxon>
        <taxon>metagenomes</taxon>
        <taxon>ecological metagenomes</taxon>
    </lineage>
</organism>
<keyword evidence="5" id="KW-0411">Iron-sulfur</keyword>
<feature type="domain" description="Cysteine-rich" evidence="6">
    <location>
        <begin position="159"/>
        <end position="240"/>
    </location>
</feature>
<reference evidence="7" key="1">
    <citation type="journal article" date="2014" name="Front. Microbiol.">
        <title>High frequency of phylogenetically diverse reductive dehalogenase-homologous genes in deep subseafloor sedimentary metagenomes.</title>
        <authorList>
            <person name="Kawai M."/>
            <person name="Futagami T."/>
            <person name="Toyoda A."/>
            <person name="Takaki Y."/>
            <person name="Nishi S."/>
            <person name="Hori S."/>
            <person name="Arai W."/>
            <person name="Tsubouchi T."/>
            <person name="Morono Y."/>
            <person name="Uchiyama I."/>
            <person name="Ito T."/>
            <person name="Fujiyama A."/>
            <person name="Inagaki F."/>
            <person name="Takami H."/>
        </authorList>
    </citation>
    <scope>NUCLEOTIDE SEQUENCE</scope>
    <source>
        <strain evidence="7">Expedition CK06-06</strain>
    </source>
</reference>
<keyword evidence="1" id="KW-0004">4Fe-4S</keyword>
<dbReference type="Pfam" id="PF02754">
    <property type="entry name" value="CCG"/>
    <property type="match status" value="2"/>
</dbReference>
<dbReference type="GO" id="GO:0005886">
    <property type="term" value="C:plasma membrane"/>
    <property type="evidence" value="ECO:0007669"/>
    <property type="project" value="TreeGrafter"/>
</dbReference>
<dbReference type="GO" id="GO:0016491">
    <property type="term" value="F:oxidoreductase activity"/>
    <property type="evidence" value="ECO:0007669"/>
    <property type="project" value="UniProtKB-KW"/>
</dbReference>
<dbReference type="EMBL" id="BARW01006295">
    <property type="protein sequence ID" value="GAI87676.1"/>
    <property type="molecule type" value="Genomic_DNA"/>
</dbReference>
<dbReference type="PANTHER" id="PTHR43255">
    <property type="entry name" value="IRON-SULFUR-BINDING OXIDOREDUCTASE FADF-RELATED-RELATED"/>
    <property type="match status" value="1"/>
</dbReference>
<keyword evidence="3" id="KW-0560">Oxidoreductase</keyword>
<gene>
    <name evidence="7" type="ORF">S12H4_13222</name>
</gene>
<comment type="caution">
    <text evidence="7">The sequence shown here is derived from an EMBL/GenBank/DDBJ whole genome shotgun (WGS) entry which is preliminary data.</text>
</comment>
<dbReference type="GO" id="GO:0051539">
    <property type="term" value="F:4 iron, 4 sulfur cluster binding"/>
    <property type="evidence" value="ECO:0007669"/>
    <property type="project" value="UniProtKB-KW"/>
</dbReference>
<evidence type="ECO:0000259" key="6">
    <source>
        <dbReference type="Pfam" id="PF02754"/>
    </source>
</evidence>
<name>X1T8H0_9ZZZZ</name>